<dbReference type="PANTHER" id="PTHR34070">
    <property type="entry name" value="ARMADILLO-TYPE FOLD"/>
    <property type="match status" value="1"/>
</dbReference>
<gene>
    <name evidence="1" type="ORF">FHU39_001287</name>
</gene>
<proteinExistence type="predicted"/>
<organism evidence="1 2">
    <name type="scientific">Flexivirga oryzae</name>
    <dbReference type="NCBI Taxonomy" id="1794944"/>
    <lineage>
        <taxon>Bacteria</taxon>
        <taxon>Bacillati</taxon>
        <taxon>Actinomycetota</taxon>
        <taxon>Actinomycetes</taxon>
        <taxon>Micrococcales</taxon>
        <taxon>Dermacoccaceae</taxon>
        <taxon>Flexivirga</taxon>
    </lineage>
</organism>
<dbReference type="Proteomes" id="UP000559182">
    <property type="component" value="Unassembled WGS sequence"/>
</dbReference>
<dbReference type="AlphaFoldDB" id="A0A839N5I8"/>
<dbReference type="Pfam" id="PF08713">
    <property type="entry name" value="DNA_alkylation"/>
    <property type="match status" value="1"/>
</dbReference>
<dbReference type="PANTHER" id="PTHR34070:SF1">
    <property type="entry name" value="DNA ALKYLATION REPAIR PROTEIN"/>
    <property type="match status" value="1"/>
</dbReference>
<evidence type="ECO:0000313" key="2">
    <source>
        <dbReference type="Proteomes" id="UP000559182"/>
    </source>
</evidence>
<reference evidence="1 2" key="1">
    <citation type="submission" date="2020-08" db="EMBL/GenBank/DDBJ databases">
        <title>Sequencing the genomes of 1000 actinobacteria strains.</title>
        <authorList>
            <person name="Klenk H.-P."/>
        </authorList>
    </citation>
    <scope>NUCLEOTIDE SEQUENCE [LARGE SCALE GENOMIC DNA]</scope>
    <source>
        <strain evidence="1 2">DSM 105369</strain>
    </source>
</reference>
<dbReference type="RefSeq" id="WP_183319590.1">
    <property type="nucleotide sequence ID" value="NZ_JACHVQ010000001.1"/>
</dbReference>
<accession>A0A839N5I8</accession>
<dbReference type="EMBL" id="JACHVQ010000001">
    <property type="protein sequence ID" value="MBB2891303.1"/>
    <property type="molecule type" value="Genomic_DNA"/>
</dbReference>
<evidence type="ECO:0000313" key="1">
    <source>
        <dbReference type="EMBL" id="MBB2891303.1"/>
    </source>
</evidence>
<dbReference type="SUPFAM" id="SSF48371">
    <property type="entry name" value="ARM repeat"/>
    <property type="match status" value="1"/>
</dbReference>
<sequence>MTDSLVALIRAELARAADPGLAPGMQAYMKSALPYYGVRVPRVRTLTRAAARQLPPADLAELADAARTLFDRATHREEWYAALALVGMPLARGRRELTGLHEHFAVAGAWWDVVDETAHRIAELHDAQPRHTAGIVRRWSVHDDMWLRRLAIISQLGRRNRVDARLLTEVIEANQADREFFIRKAIGWALREYARQEPEWVRRFVADHEQLSPLSRREALKHLRG</sequence>
<name>A0A839N5I8_9MICO</name>
<dbReference type="Gene3D" id="1.20.1660.10">
    <property type="entry name" value="Hypothetical protein (EF3068)"/>
    <property type="match status" value="1"/>
</dbReference>
<dbReference type="Gene3D" id="1.25.40.290">
    <property type="entry name" value="ARM repeat domains"/>
    <property type="match status" value="1"/>
</dbReference>
<dbReference type="InterPro" id="IPR014825">
    <property type="entry name" value="DNA_alkylation"/>
</dbReference>
<dbReference type="InterPro" id="IPR016024">
    <property type="entry name" value="ARM-type_fold"/>
</dbReference>
<protein>
    <submittedName>
        <fullName evidence="1">3-methyladenine DNA glycosylase AlkD</fullName>
    </submittedName>
</protein>
<keyword evidence="2" id="KW-1185">Reference proteome</keyword>
<comment type="caution">
    <text evidence="1">The sequence shown here is derived from an EMBL/GenBank/DDBJ whole genome shotgun (WGS) entry which is preliminary data.</text>
</comment>